<keyword evidence="1" id="KW-0812">Transmembrane</keyword>
<keyword evidence="3" id="KW-1185">Reference proteome</keyword>
<name>A0A4Q7L365_9PSEU</name>
<keyword evidence="1" id="KW-1133">Transmembrane helix</keyword>
<evidence type="ECO:0000313" key="2">
    <source>
        <dbReference type="EMBL" id="RZS43614.1"/>
    </source>
</evidence>
<gene>
    <name evidence="2" type="ORF">EV193_102595</name>
</gene>
<keyword evidence="1" id="KW-0472">Membrane</keyword>
<feature type="transmembrane region" description="Helical" evidence="1">
    <location>
        <begin position="55"/>
        <end position="74"/>
    </location>
</feature>
<proteinExistence type="predicted"/>
<evidence type="ECO:0000256" key="1">
    <source>
        <dbReference type="SAM" id="Phobius"/>
    </source>
</evidence>
<dbReference type="AlphaFoldDB" id="A0A4Q7L365"/>
<dbReference type="Proteomes" id="UP000294257">
    <property type="component" value="Unassembled WGS sequence"/>
</dbReference>
<reference evidence="2 3" key="1">
    <citation type="submission" date="2019-02" db="EMBL/GenBank/DDBJ databases">
        <title>Genomic Encyclopedia of Type Strains, Phase IV (KMG-IV): sequencing the most valuable type-strain genomes for metagenomic binning, comparative biology and taxonomic classification.</title>
        <authorList>
            <person name="Goeker M."/>
        </authorList>
    </citation>
    <scope>NUCLEOTIDE SEQUENCE [LARGE SCALE GENOMIC DNA]</scope>
    <source>
        <strain evidence="2 3">DSM 101727</strain>
    </source>
</reference>
<organism evidence="2 3">
    <name type="scientific">Herbihabitans rhizosphaerae</name>
    <dbReference type="NCBI Taxonomy" id="1872711"/>
    <lineage>
        <taxon>Bacteria</taxon>
        <taxon>Bacillati</taxon>
        <taxon>Actinomycetota</taxon>
        <taxon>Actinomycetes</taxon>
        <taxon>Pseudonocardiales</taxon>
        <taxon>Pseudonocardiaceae</taxon>
        <taxon>Herbihabitans</taxon>
    </lineage>
</organism>
<protein>
    <submittedName>
        <fullName evidence="2">Uncharacterized protein</fullName>
    </submittedName>
</protein>
<evidence type="ECO:0000313" key="3">
    <source>
        <dbReference type="Proteomes" id="UP000294257"/>
    </source>
</evidence>
<sequence length="290" mass="32782">MRCGRTWGLRVAGRFRRGAEKVVLLVTAATGIGVVVLDLVGLLDKMASGDLIPKVTLIVLSSVTVFLLFEIHRLQALDKIEQRLAGLDIQALAETLKHEHYAGLVKVHHQFSDEHFGERVCDAKQVTILNTWIPNLENLERDILNAVNKRAEVRIMLLHPNSMVTGLRNDALRDRGVDRKDDHVKTGIKHCLDILETLQQQVNKRRLGNLKVRVYNSLPSVSVYRADDHYLVGVFLHRQLAIHSPQFEIVGAQSVLGQSIQRELDTLWGIGKDVDLKDWPRSIDINRADR</sequence>
<accession>A0A4Q7L365</accession>
<dbReference type="EMBL" id="SGWQ01000002">
    <property type="protein sequence ID" value="RZS43614.1"/>
    <property type="molecule type" value="Genomic_DNA"/>
</dbReference>
<comment type="caution">
    <text evidence="2">The sequence shown here is derived from an EMBL/GenBank/DDBJ whole genome shotgun (WGS) entry which is preliminary data.</text>
</comment>
<feature type="transmembrane region" description="Helical" evidence="1">
    <location>
        <begin position="21"/>
        <end position="43"/>
    </location>
</feature>